<dbReference type="GO" id="GO:0090374">
    <property type="term" value="P:oligopeptide export from mitochondrion"/>
    <property type="evidence" value="ECO:0007669"/>
    <property type="project" value="TreeGrafter"/>
</dbReference>
<dbReference type="SUPFAM" id="SSF55455">
    <property type="entry name" value="SRF-like"/>
    <property type="match status" value="1"/>
</dbReference>
<dbReference type="InterPro" id="IPR017871">
    <property type="entry name" value="ABC_transporter-like_CS"/>
</dbReference>
<dbReference type="InterPro" id="IPR002100">
    <property type="entry name" value="TF_MADSbox"/>
</dbReference>
<keyword evidence="4" id="KW-0804">Transcription</keyword>
<dbReference type="Pfam" id="PF00005">
    <property type="entry name" value="ABC_tran"/>
    <property type="match status" value="1"/>
</dbReference>
<dbReference type="PROSITE" id="PS50066">
    <property type="entry name" value="MADS_BOX_2"/>
    <property type="match status" value="1"/>
</dbReference>
<accession>A0A2K3KYH3</accession>
<dbReference type="GO" id="GO:0003677">
    <property type="term" value="F:DNA binding"/>
    <property type="evidence" value="ECO:0007669"/>
    <property type="project" value="UniProtKB-KW"/>
</dbReference>
<dbReference type="InterPro" id="IPR036879">
    <property type="entry name" value="TF_MADSbox_sf"/>
</dbReference>
<feature type="region of interest" description="Disordered" evidence="7">
    <location>
        <begin position="331"/>
        <end position="353"/>
    </location>
</feature>
<evidence type="ECO:0000313" key="10">
    <source>
        <dbReference type="EMBL" id="PNX71335.1"/>
    </source>
</evidence>
<evidence type="ECO:0000256" key="3">
    <source>
        <dbReference type="ARBA" id="ARBA00023125"/>
    </source>
</evidence>
<dbReference type="AlphaFoldDB" id="A0A2K3KYH3"/>
<feature type="coiled-coil region" evidence="6">
    <location>
        <begin position="78"/>
        <end position="105"/>
    </location>
</feature>
<dbReference type="InterPro" id="IPR027417">
    <property type="entry name" value="P-loop_NTPase"/>
</dbReference>
<keyword evidence="5" id="KW-0539">Nucleus</keyword>
<feature type="domain" description="ABC transporter" evidence="9">
    <location>
        <begin position="129"/>
        <end position="359"/>
    </location>
</feature>
<feature type="domain" description="MADS-box" evidence="8">
    <location>
        <begin position="6"/>
        <end position="58"/>
    </location>
</feature>
<reference evidence="10 11" key="1">
    <citation type="journal article" date="2014" name="Am. J. Bot.">
        <title>Genome assembly and annotation for red clover (Trifolium pratense; Fabaceae).</title>
        <authorList>
            <person name="Istvanek J."/>
            <person name="Jaros M."/>
            <person name="Krenek A."/>
            <person name="Repkova J."/>
        </authorList>
    </citation>
    <scope>NUCLEOTIDE SEQUENCE [LARGE SCALE GENOMIC DNA]</scope>
    <source>
        <strain evidence="11">cv. Tatra</strain>
        <tissue evidence="10">Young leaves</tissue>
    </source>
</reference>
<dbReference type="EMBL" id="ASHM01023173">
    <property type="protein sequence ID" value="PNX71335.1"/>
    <property type="molecule type" value="Genomic_DNA"/>
</dbReference>
<dbReference type="ExpressionAtlas" id="A0A2K3KYH3">
    <property type="expression patterns" value="baseline"/>
</dbReference>
<keyword evidence="6" id="KW-0175">Coiled coil</keyword>
<name>A0A2K3KYH3_TRIPR</name>
<dbReference type="Gene3D" id="3.40.1810.10">
    <property type="entry name" value="Transcription factor, MADS-box"/>
    <property type="match status" value="1"/>
</dbReference>
<dbReference type="STRING" id="57577.A0A2K3KYH3"/>
<dbReference type="PRINTS" id="PR00404">
    <property type="entry name" value="MADSDOMAIN"/>
</dbReference>
<dbReference type="GO" id="GO:0015421">
    <property type="term" value="F:ABC-type oligopeptide transporter activity"/>
    <property type="evidence" value="ECO:0007669"/>
    <property type="project" value="TreeGrafter"/>
</dbReference>
<evidence type="ECO:0000256" key="1">
    <source>
        <dbReference type="ARBA" id="ARBA00004123"/>
    </source>
</evidence>
<dbReference type="InterPro" id="IPR039421">
    <property type="entry name" value="Type_1_exporter"/>
</dbReference>
<dbReference type="Gene3D" id="3.40.50.300">
    <property type="entry name" value="P-loop containing nucleotide triphosphate hydrolases"/>
    <property type="match status" value="1"/>
</dbReference>
<evidence type="ECO:0000256" key="7">
    <source>
        <dbReference type="SAM" id="MobiDB-lite"/>
    </source>
</evidence>
<gene>
    <name evidence="10" type="ORF">L195_g027210</name>
</gene>
<comment type="caution">
    <text evidence="10">The sequence shown here is derived from an EMBL/GenBank/DDBJ whole genome shotgun (WGS) entry which is preliminary data.</text>
</comment>
<evidence type="ECO:0000256" key="4">
    <source>
        <dbReference type="ARBA" id="ARBA00023163"/>
    </source>
</evidence>
<dbReference type="Pfam" id="PF00319">
    <property type="entry name" value="SRF-TF"/>
    <property type="match status" value="1"/>
</dbReference>
<dbReference type="GO" id="GO:0005743">
    <property type="term" value="C:mitochondrial inner membrane"/>
    <property type="evidence" value="ECO:0007669"/>
    <property type="project" value="TreeGrafter"/>
</dbReference>
<keyword evidence="3" id="KW-0238">DNA-binding</keyword>
<evidence type="ECO:0000256" key="2">
    <source>
        <dbReference type="ARBA" id="ARBA00023015"/>
    </source>
</evidence>
<organism evidence="10 11">
    <name type="scientific">Trifolium pratense</name>
    <name type="common">Red clover</name>
    <dbReference type="NCBI Taxonomy" id="57577"/>
    <lineage>
        <taxon>Eukaryota</taxon>
        <taxon>Viridiplantae</taxon>
        <taxon>Streptophyta</taxon>
        <taxon>Embryophyta</taxon>
        <taxon>Tracheophyta</taxon>
        <taxon>Spermatophyta</taxon>
        <taxon>Magnoliopsida</taxon>
        <taxon>eudicotyledons</taxon>
        <taxon>Gunneridae</taxon>
        <taxon>Pentapetalae</taxon>
        <taxon>rosids</taxon>
        <taxon>fabids</taxon>
        <taxon>Fabales</taxon>
        <taxon>Fabaceae</taxon>
        <taxon>Papilionoideae</taxon>
        <taxon>50 kb inversion clade</taxon>
        <taxon>NPAAA clade</taxon>
        <taxon>Hologalegina</taxon>
        <taxon>IRL clade</taxon>
        <taxon>Trifolieae</taxon>
        <taxon>Trifolium</taxon>
    </lineage>
</organism>
<dbReference type="GO" id="GO:0005524">
    <property type="term" value="F:ATP binding"/>
    <property type="evidence" value="ECO:0007669"/>
    <property type="project" value="InterPro"/>
</dbReference>
<evidence type="ECO:0000259" key="8">
    <source>
        <dbReference type="PROSITE" id="PS50066"/>
    </source>
</evidence>
<dbReference type="GO" id="GO:0016887">
    <property type="term" value="F:ATP hydrolysis activity"/>
    <property type="evidence" value="ECO:0007669"/>
    <property type="project" value="InterPro"/>
</dbReference>
<dbReference type="PANTHER" id="PTHR43394">
    <property type="entry name" value="ATP-DEPENDENT PERMEASE MDL1, MITOCHONDRIAL"/>
    <property type="match status" value="1"/>
</dbReference>
<dbReference type="PROSITE" id="PS00211">
    <property type="entry name" value="ABC_TRANSPORTER_1"/>
    <property type="match status" value="1"/>
</dbReference>
<proteinExistence type="predicted"/>
<reference evidence="10 11" key="2">
    <citation type="journal article" date="2017" name="Front. Plant Sci.">
        <title>Gene Classification and Mining of Molecular Markers Useful in Red Clover (Trifolium pratense) Breeding.</title>
        <authorList>
            <person name="Istvanek J."/>
            <person name="Dluhosova J."/>
            <person name="Dluhos P."/>
            <person name="Patkova L."/>
            <person name="Nedelnik J."/>
            <person name="Repkova J."/>
        </authorList>
    </citation>
    <scope>NUCLEOTIDE SEQUENCE [LARGE SCALE GENOMIC DNA]</scope>
    <source>
        <strain evidence="11">cv. Tatra</strain>
        <tissue evidence="10">Young leaves</tissue>
    </source>
</reference>
<dbReference type="PROSITE" id="PS50893">
    <property type="entry name" value="ABC_TRANSPORTER_2"/>
    <property type="match status" value="1"/>
</dbReference>
<evidence type="ECO:0000259" key="9">
    <source>
        <dbReference type="PROSITE" id="PS50893"/>
    </source>
</evidence>
<dbReference type="PANTHER" id="PTHR43394:SF1">
    <property type="entry name" value="ATP-BINDING CASSETTE SUB-FAMILY B MEMBER 10, MITOCHONDRIAL"/>
    <property type="match status" value="1"/>
</dbReference>
<dbReference type="InterPro" id="IPR003439">
    <property type="entry name" value="ABC_transporter-like_ATP-bd"/>
</dbReference>
<evidence type="ECO:0000256" key="6">
    <source>
        <dbReference type="SAM" id="Coils"/>
    </source>
</evidence>
<sequence>MAPRKRKFDEINKSDKKFSERKLSLFNKVTELSVLCNAKTALIIMSPDNKLYTCGYPNCDSVVKQFLTGKDMVEDGEKKKQEEIVETLRFEYEAIEEKLEEEDKNLKAMIGGEKKENSDSIYPWWCDSIDDMNLESLEEFKASLQNLRLNLDVRDMNTGIGQSGFGGQRGGRRRQGKVLVAVTETSIVSQEPTLLNCSIEENIAYGFDAKINDADIENAAKMANAHEFISNFPEKYKTFVGERGIRLSGGEKQRIAIARALLMDPKILLLDEATSALDAESEYLVQDAMNSIMKRRTVLVIAHSCHGTCENTPVCPQSLVRRLTVVRRHYHHHQPQPNLSFNPHRISHTRPSTHIAQPSNLGTFPHHHPLPFIIFTHGAPKFAPLSPNQ</sequence>
<evidence type="ECO:0000313" key="11">
    <source>
        <dbReference type="Proteomes" id="UP000236291"/>
    </source>
</evidence>
<protein>
    <submittedName>
        <fullName evidence="10">ABC transporter B family member 25-like protein</fullName>
    </submittedName>
</protein>
<keyword evidence="2" id="KW-0805">Transcription regulation</keyword>
<evidence type="ECO:0000256" key="5">
    <source>
        <dbReference type="ARBA" id="ARBA00023242"/>
    </source>
</evidence>
<dbReference type="GO" id="GO:0005634">
    <property type="term" value="C:nucleus"/>
    <property type="evidence" value="ECO:0007669"/>
    <property type="project" value="UniProtKB-SubCell"/>
</dbReference>
<dbReference type="GO" id="GO:0046983">
    <property type="term" value="F:protein dimerization activity"/>
    <property type="evidence" value="ECO:0007669"/>
    <property type="project" value="InterPro"/>
</dbReference>
<dbReference type="Proteomes" id="UP000236291">
    <property type="component" value="Unassembled WGS sequence"/>
</dbReference>
<comment type="subcellular location">
    <subcellularLocation>
        <location evidence="1">Nucleus</location>
    </subcellularLocation>
</comment>
<dbReference type="SUPFAM" id="SSF52540">
    <property type="entry name" value="P-loop containing nucleoside triphosphate hydrolases"/>
    <property type="match status" value="1"/>
</dbReference>
<dbReference type="SMART" id="SM00432">
    <property type="entry name" value="MADS"/>
    <property type="match status" value="1"/>
</dbReference>